<dbReference type="EMBL" id="JAERMS010000019">
    <property type="protein sequence ID" value="MBO1363559.1"/>
    <property type="molecule type" value="Genomic_DNA"/>
</dbReference>
<dbReference type="InterPro" id="IPR011761">
    <property type="entry name" value="ATP-grasp"/>
</dbReference>
<feature type="binding site" evidence="5">
    <location>
        <position position="95"/>
    </location>
    <ligand>
        <name>ATP</name>
        <dbReference type="ChEBI" id="CHEBI:30616"/>
    </ligand>
</feature>
<dbReference type="Gene3D" id="3.40.50.261">
    <property type="entry name" value="Succinyl-CoA synthetase domains"/>
    <property type="match status" value="1"/>
</dbReference>
<feature type="binding site" evidence="5">
    <location>
        <begin position="314"/>
        <end position="316"/>
    </location>
    <ligand>
        <name>substrate</name>
        <note>ligand shared with subunit alpha</note>
    </ligand>
</feature>
<dbReference type="EC" id="6.2.1.5" evidence="5"/>
<evidence type="ECO:0000313" key="8">
    <source>
        <dbReference type="EMBL" id="MBO1363559.1"/>
    </source>
</evidence>
<protein>
    <recommendedName>
        <fullName evidence="5">Succinate--CoA ligase [ADP-forming] subunit beta</fullName>
        <ecNumber evidence="5">6.2.1.5</ecNumber>
    </recommendedName>
    <alternativeName>
        <fullName evidence="5">Succinyl-CoA synthetase subunit beta</fullName>
        <shortName evidence="5">SCS-beta</shortName>
    </alternativeName>
</protein>
<evidence type="ECO:0000256" key="1">
    <source>
        <dbReference type="ARBA" id="ARBA00022598"/>
    </source>
</evidence>
<feature type="binding site" evidence="5">
    <location>
        <position position="46"/>
    </location>
    <ligand>
        <name>ATP</name>
        <dbReference type="ChEBI" id="CHEBI:30616"/>
    </ligand>
</feature>
<dbReference type="InterPro" id="IPR013815">
    <property type="entry name" value="ATP_grasp_subdomain_1"/>
</dbReference>
<evidence type="ECO:0000256" key="3">
    <source>
        <dbReference type="ARBA" id="ARBA00022741"/>
    </source>
</evidence>
<feature type="binding site" evidence="5">
    <location>
        <position position="100"/>
    </location>
    <ligand>
        <name>ATP</name>
        <dbReference type="ChEBI" id="CHEBI:30616"/>
    </ligand>
</feature>
<dbReference type="InterPro" id="IPR005809">
    <property type="entry name" value="Succ_CoA_ligase-like_bsu"/>
</dbReference>
<dbReference type="SUPFAM" id="SSF56059">
    <property type="entry name" value="Glutathione synthetase ATP-binding domain-like"/>
    <property type="match status" value="1"/>
</dbReference>
<comment type="caution">
    <text evidence="5">Lacks conserved residue(s) required for the propagation of feature annotation.</text>
</comment>
<dbReference type="PIRSF" id="PIRSF001554">
    <property type="entry name" value="SucCS_beta"/>
    <property type="match status" value="1"/>
</dbReference>
<keyword evidence="3 5" id="KW-0547">Nucleotide-binding</keyword>
<keyword evidence="5 6" id="KW-0067">ATP-binding</keyword>
<feature type="binding site" evidence="5">
    <location>
        <position position="206"/>
    </location>
    <ligand>
        <name>Mg(2+)</name>
        <dbReference type="ChEBI" id="CHEBI:18420"/>
    </ligand>
</feature>
<feature type="binding site" evidence="5">
    <location>
        <position position="257"/>
    </location>
    <ligand>
        <name>substrate</name>
        <note>ligand shared with subunit alpha</note>
    </ligand>
</feature>
<feature type="domain" description="ATP-grasp" evidence="7">
    <location>
        <begin position="9"/>
        <end position="220"/>
    </location>
</feature>
<comment type="catalytic activity">
    <reaction evidence="5">
        <text>succinate + ATP + CoA = succinyl-CoA + ADP + phosphate</text>
        <dbReference type="Rhea" id="RHEA:17661"/>
        <dbReference type="ChEBI" id="CHEBI:30031"/>
        <dbReference type="ChEBI" id="CHEBI:30616"/>
        <dbReference type="ChEBI" id="CHEBI:43474"/>
        <dbReference type="ChEBI" id="CHEBI:57287"/>
        <dbReference type="ChEBI" id="CHEBI:57292"/>
        <dbReference type="ChEBI" id="CHEBI:456216"/>
        <dbReference type="EC" id="6.2.1.5"/>
    </reaction>
</comment>
<feature type="binding site" evidence="5">
    <location>
        <begin position="53"/>
        <end position="55"/>
    </location>
    <ligand>
        <name>ATP</name>
        <dbReference type="ChEBI" id="CHEBI:30616"/>
    </ligand>
</feature>
<dbReference type="InterPro" id="IPR017866">
    <property type="entry name" value="Succ-CoA_synthase_bsu_CS"/>
</dbReference>
<gene>
    <name evidence="5 8" type="primary">sucC</name>
    <name evidence="8" type="ORF">JHU38_07215</name>
</gene>
<dbReference type="NCBIfam" id="TIGR01016">
    <property type="entry name" value="sucCoAbeta"/>
    <property type="match status" value="1"/>
</dbReference>
<comment type="subunit">
    <text evidence="5">Heterotetramer of two alpha and two beta subunits.</text>
</comment>
<dbReference type="NCBIfam" id="NF001913">
    <property type="entry name" value="PRK00696.1"/>
    <property type="match status" value="1"/>
</dbReference>
<comment type="catalytic activity">
    <reaction evidence="5">
        <text>GTP + succinate + CoA = succinyl-CoA + GDP + phosphate</text>
        <dbReference type="Rhea" id="RHEA:22120"/>
        <dbReference type="ChEBI" id="CHEBI:30031"/>
        <dbReference type="ChEBI" id="CHEBI:37565"/>
        <dbReference type="ChEBI" id="CHEBI:43474"/>
        <dbReference type="ChEBI" id="CHEBI:57287"/>
        <dbReference type="ChEBI" id="CHEBI:57292"/>
        <dbReference type="ChEBI" id="CHEBI:58189"/>
    </reaction>
</comment>
<proteinExistence type="inferred from homology"/>
<evidence type="ECO:0000256" key="2">
    <source>
        <dbReference type="ARBA" id="ARBA00022723"/>
    </source>
</evidence>
<comment type="similarity">
    <text evidence="5">Belongs to the succinate/malate CoA ligase beta subunit family.</text>
</comment>
<evidence type="ECO:0000256" key="5">
    <source>
        <dbReference type="HAMAP-Rule" id="MF_00558"/>
    </source>
</evidence>
<dbReference type="PROSITE" id="PS01217">
    <property type="entry name" value="SUCCINYL_COA_LIG_3"/>
    <property type="match status" value="1"/>
</dbReference>
<keyword evidence="2 5" id="KW-0479">Metal-binding</keyword>
<dbReference type="SUPFAM" id="SSF52210">
    <property type="entry name" value="Succinyl-CoA synthetase domains"/>
    <property type="match status" value="1"/>
</dbReference>
<sequence length="379" mass="41415">MKVHEYQAKSFFASYGVPVDRHALCRTAEEAVAAYRELGTGKAVVKAQVHTGGRGKAGGVKLGGSEDEIRRHAEAILGMDIKGFTVDRVLVSEAVDIAAEYYVSILVDRKSKCPMMMLSRSGGMDIEQVARETPEKIEKIVIDPVLGMTDFLARQAAFKLFDDMVQVKQATKIFQNLYRLFVEKDASLVEINPLVKLGDGTLKAIDAKMTFDDNALFRHPDVKELFEPTPEERKEQEAKEKGFSYVNLGGKIGCMVNGAGLAMATMDMIKLYGGEPANFLDIGGSSNPEKIVEAMKLLLSDKHVNTVLINIFGGITRCDDVAKGLIEAFKTIETDIPIVIRLTGTNEAEGRALLQGTHFTVGTSMSDAGHKAVELSKQH</sequence>
<dbReference type="InterPro" id="IPR005811">
    <property type="entry name" value="SUCC_ACL_C"/>
</dbReference>
<feature type="binding site" evidence="5">
    <location>
        <position position="192"/>
    </location>
    <ligand>
        <name>Mg(2+)</name>
        <dbReference type="ChEBI" id="CHEBI:18420"/>
    </ligand>
</feature>
<comment type="caution">
    <text evidence="8">The sequence shown here is derived from an EMBL/GenBank/DDBJ whole genome shotgun (WGS) entry which is preliminary data.</text>
</comment>
<evidence type="ECO:0000313" key="9">
    <source>
        <dbReference type="Proteomes" id="UP000664265"/>
    </source>
</evidence>
<evidence type="ECO:0000259" key="7">
    <source>
        <dbReference type="PROSITE" id="PS50975"/>
    </source>
</evidence>
<accession>A0ABS3M5V1</accession>
<organism evidence="8 9">
    <name type="scientific">Prevotella illustrans</name>
    <dbReference type="NCBI Taxonomy" id="2800387"/>
    <lineage>
        <taxon>Bacteria</taxon>
        <taxon>Pseudomonadati</taxon>
        <taxon>Bacteroidota</taxon>
        <taxon>Bacteroidia</taxon>
        <taxon>Bacteroidales</taxon>
        <taxon>Prevotellaceae</taxon>
        <taxon>Prevotella</taxon>
    </lineage>
</organism>
<evidence type="ECO:0000256" key="6">
    <source>
        <dbReference type="PROSITE-ProRule" id="PRU00409"/>
    </source>
</evidence>
<comment type="pathway">
    <text evidence="5">Carbohydrate metabolism; tricarboxylic acid cycle; succinate from succinyl-CoA (ligase route): step 1/1.</text>
</comment>
<evidence type="ECO:0000256" key="4">
    <source>
        <dbReference type="ARBA" id="ARBA00022842"/>
    </source>
</evidence>
<dbReference type="HAMAP" id="MF_00558">
    <property type="entry name" value="Succ_CoA_beta"/>
    <property type="match status" value="1"/>
</dbReference>
<dbReference type="PANTHER" id="PTHR11815:SF10">
    <property type="entry name" value="SUCCINATE--COA LIGASE [GDP-FORMING] SUBUNIT BETA, MITOCHONDRIAL"/>
    <property type="match status" value="1"/>
</dbReference>
<dbReference type="Gene3D" id="3.30.470.20">
    <property type="entry name" value="ATP-grasp fold, B domain"/>
    <property type="match status" value="1"/>
</dbReference>
<dbReference type="Gene3D" id="3.30.1490.20">
    <property type="entry name" value="ATP-grasp fold, A domain"/>
    <property type="match status" value="1"/>
</dbReference>
<comment type="cofactor">
    <cofactor evidence="5">
        <name>Mg(2+)</name>
        <dbReference type="ChEBI" id="CHEBI:18420"/>
    </cofactor>
    <text evidence="5">Binds 1 Mg(2+) ion per subunit.</text>
</comment>
<keyword evidence="4 5" id="KW-0460">Magnesium</keyword>
<dbReference type="PROSITE" id="PS50975">
    <property type="entry name" value="ATP_GRASP"/>
    <property type="match status" value="1"/>
</dbReference>
<dbReference type="GO" id="GO:0004775">
    <property type="term" value="F:succinate-CoA ligase (ADP-forming) activity"/>
    <property type="evidence" value="ECO:0007669"/>
    <property type="project" value="UniProtKB-EC"/>
</dbReference>
<keyword evidence="1 5" id="KW-0436">Ligase</keyword>
<dbReference type="RefSeq" id="WP_021589539.1">
    <property type="nucleotide sequence ID" value="NZ_JAERMS010000019.1"/>
</dbReference>
<name>A0ABS3M5V1_9BACT</name>
<keyword evidence="9" id="KW-1185">Reference proteome</keyword>
<dbReference type="Pfam" id="PF00549">
    <property type="entry name" value="Ligase_CoA"/>
    <property type="match status" value="1"/>
</dbReference>
<dbReference type="InterPro" id="IPR016102">
    <property type="entry name" value="Succinyl-CoA_synth-like"/>
</dbReference>
<reference evidence="8 9" key="1">
    <citation type="submission" date="2021-01" db="EMBL/GenBank/DDBJ databases">
        <title>Prevotella A2931 sp. nov.</title>
        <authorList>
            <person name="Buhl M."/>
            <person name="Oberhettinger P."/>
        </authorList>
    </citation>
    <scope>NUCLEOTIDE SEQUENCE [LARGE SCALE GENOMIC DNA]</scope>
    <source>
        <strain evidence="8 9">A2931</strain>
    </source>
</reference>
<dbReference type="Proteomes" id="UP000664265">
    <property type="component" value="Unassembled WGS sequence"/>
</dbReference>
<comment type="function">
    <text evidence="5">Succinyl-CoA synthetase functions in the citric acid cycle (TCA), coupling the hydrolysis of succinyl-CoA to the synthesis of either ATP or GTP and thus represents the only step of substrate-level phosphorylation in the TCA. The beta subunit provides nucleotide specificity of the enzyme and binds the substrate succinate, while the binding sites for coenzyme A and phosphate are found in the alpha subunit.</text>
</comment>
<dbReference type="InterPro" id="IPR013650">
    <property type="entry name" value="ATP-grasp_succ-CoA_synth-type"/>
</dbReference>
<keyword evidence="5" id="KW-0816">Tricarboxylic acid cycle</keyword>
<dbReference type="PANTHER" id="PTHR11815">
    <property type="entry name" value="SUCCINYL-COA SYNTHETASE BETA CHAIN"/>
    <property type="match status" value="1"/>
</dbReference>
<dbReference type="Pfam" id="PF08442">
    <property type="entry name" value="ATP-grasp_2"/>
    <property type="match status" value="1"/>
</dbReference>